<reference evidence="1 2" key="1">
    <citation type="journal article" date="2018" name="PLoS Genet.">
        <title>Population sequencing reveals clonal diversity and ancestral inbreeding in the grapevine cultivar Chardonnay.</title>
        <authorList>
            <person name="Roach M.J."/>
            <person name="Johnson D.L."/>
            <person name="Bohlmann J."/>
            <person name="van Vuuren H.J."/>
            <person name="Jones S.J."/>
            <person name="Pretorius I.S."/>
            <person name="Schmidt S.A."/>
            <person name="Borneman A.R."/>
        </authorList>
    </citation>
    <scope>NUCLEOTIDE SEQUENCE [LARGE SCALE GENOMIC DNA]</scope>
    <source>
        <strain evidence="2">cv. Chardonnay</strain>
        <tissue evidence="1">Leaf</tissue>
    </source>
</reference>
<dbReference type="Proteomes" id="UP000288805">
    <property type="component" value="Unassembled WGS sequence"/>
</dbReference>
<comment type="caution">
    <text evidence="1">The sequence shown here is derived from an EMBL/GenBank/DDBJ whole genome shotgun (WGS) entry which is preliminary data.</text>
</comment>
<proteinExistence type="predicted"/>
<name>A0A438BSN0_VITVI</name>
<evidence type="ECO:0000313" key="1">
    <source>
        <dbReference type="EMBL" id="RVW13972.1"/>
    </source>
</evidence>
<organism evidence="1 2">
    <name type="scientific">Vitis vinifera</name>
    <name type="common">Grape</name>
    <dbReference type="NCBI Taxonomy" id="29760"/>
    <lineage>
        <taxon>Eukaryota</taxon>
        <taxon>Viridiplantae</taxon>
        <taxon>Streptophyta</taxon>
        <taxon>Embryophyta</taxon>
        <taxon>Tracheophyta</taxon>
        <taxon>Spermatophyta</taxon>
        <taxon>Magnoliopsida</taxon>
        <taxon>eudicotyledons</taxon>
        <taxon>Gunneridae</taxon>
        <taxon>Pentapetalae</taxon>
        <taxon>rosids</taxon>
        <taxon>Vitales</taxon>
        <taxon>Vitaceae</taxon>
        <taxon>Viteae</taxon>
        <taxon>Vitis</taxon>
    </lineage>
</organism>
<protein>
    <recommendedName>
        <fullName evidence="3">Retrotransposon gag domain-containing protein</fullName>
    </recommendedName>
</protein>
<evidence type="ECO:0000313" key="2">
    <source>
        <dbReference type="Proteomes" id="UP000288805"/>
    </source>
</evidence>
<dbReference type="AlphaFoldDB" id="A0A438BSN0"/>
<dbReference type="EMBL" id="QGNW01002635">
    <property type="protein sequence ID" value="RVW13972.1"/>
    <property type="molecule type" value="Genomic_DNA"/>
</dbReference>
<evidence type="ECO:0008006" key="3">
    <source>
        <dbReference type="Google" id="ProtNLM"/>
    </source>
</evidence>
<sequence length="417" mass="46832">MKPAIGKTYMSLPTAKDVWDAIRETYSDAKNASQIFELKTRLWQMKQGDREVMEYYTEMLGAEFSIASRCPPSERSFSEVRHEESRRKVMLREYLTSRPEASTLVTHGPHARSSPRQSKRTYCEHYGTLSPIAGKGSIRIYESITLNPVLHDLSSGKMIGSAKEREGLYYFDEANVRGQCPPTICNSASSPRGKWTFVMAELLAFWNSKDACQQRGSSGHSRRASFGEAAHKCLFLGLINSICSMVFPSCHFHLNKKSFLGQPEGGAILKCIHIVSIKLFKPPRLSLKIRSSLCIPDGRRMGYQGWLKVGLILMPMNPNSEEGGYACREHKHKVKPPKEIEGLPETAMLDAGYWILDSSSLQFCCSTCPPVNENYHIKCKFLDGDQSKLFSGEEATIPPMLGPWMVELDETGNPDLI</sequence>
<gene>
    <name evidence="1" type="ORF">CK203_117579</name>
</gene>
<accession>A0A438BSN0</accession>